<evidence type="ECO:0000313" key="8">
    <source>
        <dbReference type="Proteomes" id="UP000183407"/>
    </source>
</evidence>
<evidence type="ECO:0000259" key="6">
    <source>
        <dbReference type="PROSITE" id="PS50160"/>
    </source>
</evidence>
<dbReference type="GO" id="GO:0006281">
    <property type="term" value="P:DNA repair"/>
    <property type="evidence" value="ECO:0007669"/>
    <property type="project" value="InterPro"/>
</dbReference>
<dbReference type="InterPro" id="IPR012309">
    <property type="entry name" value="DNA_ligase_ATP-dep_C"/>
</dbReference>
<dbReference type="Gene3D" id="2.40.50.140">
    <property type="entry name" value="Nucleic acid-binding proteins"/>
    <property type="match status" value="1"/>
</dbReference>
<dbReference type="EMBL" id="FNTL01000004">
    <property type="protein sequence ID" value="SEC25708.1"/>
    <property type="molecule type" value="Genomic_DNA"/>
</dbReference>
<reference evidence="8" key="1">
    <citation type="submission" date="2016-10" db="EMBL/GenBank/DDBJ databases">
        <authorList>
            <person name="Varghese N."/>
        </authorList>
    </citation>
    <scope>NUCLEOTIDE SEQUENCE [LARGE SCALE GENOMIC DNA]</scope>
    <source>
        <strain evidence="8">DSM 44719</strain>
    </source>
</reference>
<dbReference type="GO" id="GO:0003910">
    <property type="term" value="F:DNA ligase (ATP) activity"/>
    <property type="evidence" value="ECO:0007669"/>
    <property type="project" value="UniProtKB-EC"/>
</dbReference>
<feature type="domain" description="ATP-dependent DNA ligase family profile" evidence="6">
    <location>
        <begin position="107"/>
        <end position="231"/>
    </location>
</feature>
<dbReference type="SUPFAM" id="SSF56091">
    <property type="entry name" value="DNA ligase/mRNA capping enzyme, catalytic domain"/>
    <property type="match status" value="1"/>
</dbReference>
<dbReference type="NCBIfam" id="TIGR02779">
    <property type="entry name" value="NHEJ_ligase_lig"/>
    <property type="match status" value="1"/>
</dbReference>
<dbReference type="SUPFAM" id="SSF50249">
    <property type="entry name" value="Nucleic acid-binding proteins"/>
    <property type="match status" value="1"/>
</dbReference>
<proteinExistence type="inferred from homology"/>
<protein>
    <recommendedName>
        <fullName evidence="2">DNA ligase (ATP)</fullName>
        <ecNumber evidence="2">6.5.1.1</ecNumber>
    </recommendedName>
</protein>
<dbReference type="InterPro" id="IPR050191">
    <property type="entry name" value="ATP-dep_DNA_ligase"/>
</dbReference>
<dbReference type="AlphaFoldDB" id="A0A1H4R1L1"/>
<gene>
    <name evidence="7" type="ORF">SAMN04490220_1181</name>
</gene>
<organism evidence="7 8">
    <name type="scientific">Rhodococcus jostii</name>
    <dbReference type="NCBI Taxonomy" id="132919"/>
    <lineage>
        <taxon>Bacteria</taxon>
        <taxon>Bacillati</taxon>
        <taxon>Actinomycetota</taxon>
        <taxon>Actinomycetes</taxon>
        <taxon>Mycobacteriales</taxon>
        <taxon>Nocardiaceae</taxon>
        <taxon>Rhodococcus</taxon>
    </lineage>
</organism>
<dbReference type="PROSITE" id="PS50160">
    <property type="entry name" value="DNA_LIGASE_A3"/>
    <property type="match status" value="1"/>
</dbReference>
<dbReference type="Gene3D" id="3.30.1490.70">
    <property type="match status" value="1"/>
</dbReference>
<comment type="similarity">
    <text evidence="1">Belongs to the ATP-dependent DNA ligase family.</text>
</comment>
<dbReference type="Pfam" id="PF01068">
    <property type="entry name" value="DNA_ligase_A_M"/>
    <property type="match status" value="1"/>
</dbReference>
<dbReference type="GO" id="GO:0006310">
    <property type="term" value="P:DNA recombination"/>
    <property type="evidence" value="ECO:0007669"/>
    <property type="project" value="InterPro"/>
</dbReference>
<evidence type="ECO:0000256" key="3">
    <source>
        <dbReference type="ARBA" id="ARBA00022598"/>
    </source>
</evidence>
<dbReference type="Proteomes" id="UP000183407">
    <property type="component" value="Unassembled WGS sequence"/>
</dbReference>
<dbReference type="CDD" id="cd07906">
    <property type="entry name" value="Adenylation_DNA_ligase_LigD_LigC"/>
    <property type="match status" value="1"/>
</dbReference>
<dbReference type="Gene3D" id="3.30.470.30">
    <property type="entry name" value="DNA ligase/mRNA capping enzyme"/>
    <property type="match status" value="1"/>
</dbReference>
<name>A0A1H4R1L1_RHOJO</name>
<evidence type="ECO:0000256" key="1">
    <source>
        <dbReference type="ARBA" id="ARBA00007572"/>
    </source>
</evidence>
<evidence type="ECO:0000256" key="5">
    <source>
        <dbReference type="SAM" id="MobiDB-lite"/>
    </source>
</evidence>
<dbReference type="InterPro" id="IPR012310">
    <property type="entry name" value="DNA_ligase_ATP-dep_cent"/>
</dbReference>
<accession>A0A1H4R1L1</accession>
<evidence type="ECO:0000256" key="2">
    <source>
        <dbReference type="ARBA" id="ARBA00012727"/>
    </source>
</evidence>
<feature type="compositionally biased region" description="Basic and acidic residues" evidence="5">
    <location>
        <begin position="305"/>
        <end position="316"/>
    </location>
</feature>
<comment type="catalytic activity">
    <reaction evidence="4">
        <text>ATP + (deoxyribonucleotide)n-3'-hydroxyl + 5'-phospho-(deoxyribonucleotide)m = (deoxyribonucleotide)n+m + AMP + diphosphate.</text>
        <dbReference type="EC" id="6.5.1.1"/>
    </reaction>
</comment>
<dbReference type="PANTHER" id="PTHR45674:SF4">
    <property type="entry name" value="DNA LIGASE 1"/>
    <property type="match status" value="1"/>
</dbReference>
<sequence length="324" mass="35673">MGPARERPIAPMLATLGSPPVGDGWAFEMKWDGQRMVASTRGNAPILWSRNGHDVSESYPELVEALSTALAGRPAVVDGEIVALDATGKPSFRRLQHRMHVVKPTAELRRTTPATYYVFDLLVLDGAEIMSLPYLDRRAALTDLELDGPRIQVPPHWVDVDGQIMLDFAREQSLEGVVAKRVESTYRPGIRSPSWVKTPLRKNTEVIIAGWVPGTGMHHNAVGSLILGAHDDAGALVYIGHVGTGFTASMRRKLRDQLAELERPTSPFDVPPPRSIARGAHWVEPLLVGDVEYREYTGEGLRHPSWKGLRDDKSADEVGLPGRH</sequence>
<keyword evidence="3" id="KW-0436">Ligase</keyword>
<evidence type="ECO:0000256" key="4">
    <source>
        <dbReference type="ARBA" id="ARBA00034003"/>
    </source>
</evidence>
<dbReference type="InterPro" id="IPR012340">
    <property type="entry name" value="NA-bd_OB-fold"/>
</dbReference>
<feature type="region of interest" description="Disordered" evidence="5">
    <location>
        <begin position="305"/>
        <end position="324"/>
    </location>
</feature>
<dbReference type="InterPro" id="IPR014146">
    <property type="entry name" value="LigD_ligase_dom"/>
</dbReference>
<dbReference type="Pfam" id="PF04679">
    <property type="entry name" value="DNA_ligase_A_C"/>
    <property type="match status" value="1"/>
</dbReference>
<dbReference type="PROSITE" id="PS00697">
    <property type="entry name" value="DNA_LIGASE_A1"/>
    <property type="match status" value="1"/>
</dbReference>
<dbReference type="InterPro" id="IPR016059">
    <property type="entry name" value="DNA_ligase_ATP-dep_CS"/>
</dbReference>
<dbReference type="PANTHER" id="PTHR45674">
    <property type="entry name" value="DNA LIGASE 1/3 FAMILY MEMBER"/>
    <property type="match status" value="1"/>
</dbReference>
<dbReference type="EC" id="6.5.1.1" evidence="2"/>
<dbReference type="CDD" id="cd07971">
    <property type="entry name" value="OBF_DNA_ligase_LigD"/>
    <property type="match status" value="1"/>
</dbReference>
<evidence type="ECO:0000313" key="7">
    <source>
        <dbReference type="EMBL" id="SEC25708.1"/>
    </source>
</evidence>
<dbReference type="GO" id="GO:0005524">
    <property type="term" value="F:ATP binding"/>
    <property type="evidence" value="ECO:0007669"/>
    <property type="project" value="InterPro"/>
</dbReference>